<feature type="compositionally biased region" description="Basic and acidic residues" evidence="1">
    <location>
        <begin position="288"/>
        <end position="298"/>
    </location>
</feature>
<dbReference type="PANTHER" id="PTHR34684:SF1">
    <property type="entry name" value="OS08G0192200 PROTEIN"/>
    <property type="match status" value="1"/>
</dbReference>
<gene>
    <name evidence="3 4 5" type="primary">LOC113852712</name>
</gene>
<dbReference type="AlphaFoldDB" id="A0A8B8K535"/>
<evidence type="ECO:0000313" key="4">
    <source>
        <dbReference type="RefSeq" id="XP_027338861.1"/>
    </source>
</evidence>
<feature type="compositionally biased region" description="Polar residues" evidence="1">
    <location>
        <begin position="110"/>
        <end position="120"/>
    </location>
</feature>
<name>A0A8B8K535_ABRPR</name>
<feature type="compositionally biased region" description="Basic and acidic residues" evidence="1">
    <location>
        <begin position="172"/>
        <end position="193"/>
    </location>
</feature>
<evidence type="ECO:0000256" key="1">
    <source>
        <dbReference type="SAM" id="MobiDB-lite"/>
    </source>
</evidence>
<sequence length="298" mass="34297">MDLETENRLAAMLMREAAELRRQSEKEGVLAYLRKPNERTRPNSRFLTATVRGVQQANRAVEVNEMWRLRQKELELDKRIKETLIDKSSRDGSHRDDNSSRSTGRDTVIDNCTRTSASFSSKRESELDKRVKGLSKDKSSYDRRDRDGNSSKSPGRRAVVDKSSSASGSCSSKREFEHSPEGLKDEELEEFLHSRTKRGRGAVGPRMDETGPYLPTHLDGEPSTSPDVREHRLVYGPERPLSLKSYESSEEELHAEWRKKNKKGHSSNSKKEHSKKHRSKEKSKHKKMKEEKRSKHHS</sequence>
<evidence type="ECO:0000313" key="2">
    <source>
        <dbReference type="Proteomes" id="UP000694853"/>
    </source>
</evidence>
<dbReference type="GeneID" id="113852712"/>
<dbReference type="KEGG" id="aprc:113852712"/>
<feature type="region of interest" description="Disordered" evidence="1">
    <location>
        <begin position="87"/>
        <end position="298"/>
    </location>
</feature>
<feature type="compositionally biased region" description="Basic and acidic residues" evidence="1">
    <location>
        <begin position="121"/>
        <end position="149"/>
    </location>
</feature>
<keyword evidence="2" id="KW-1185">Reference proteome</keyword>
<accession>A0A8B8K535</accession>
<dbReference type="RefSeq" id="XP_027338860.1">
    <property type="nucleotide sequence ID" value="XM_027483059.1"/>
</dbReference>
<dbReference type="Proteomes" id="UP000694853">
    <property type="component" value="Unplaced"/>
</dbReference>
<dbReference type="RefSeq" id="XP_027338861.1">
    <property type="nucleotide sequence ID" value="XM_027483060.1"/>
</dbReference>
<evidence type="ECO:0000313" key="5">
    <source>
        <dbReference type="RefSeq" id="XP_027338862.1"/>
    </source>
</evidence>
<proteinExistence type="predicted"/>
<reference evidence="3 4" key="2">
    <citation type="submission" date="2025-04" db="UniProtKB">
        <authorList>
            <consortium name="RefSeq"/>
        </authorList>
    </citation>
    <scope>IDENTIFICATION</scope>
    <source>
        <tissue evidence="3 4">Young leaves</tissue>
    </source>
</reference>
<protein>
    <submittedName>
        <fullName evidence="3 4">Uncharacterized protein LOC113852712</fullName>
    </submittedName>
</protein>
<dbReference type="RefSeq" id="XP_027338862.1">
    <property type="nucleotide sequence ID" value="XM_027483061.1"/>
</dbReference>
<feature type="compositionally biased region" description="Basic residues" evidence="1">
    <location>
        <begin position="272"/>
        <end position="287"/>
    </location>
</feature>
<feature type="compositionally biased region" description="Basic and acidic residues" evidence="1">
    <location>
        <begin position="87"/>
        <end position="108"/>
    </location>
</feature>
<evidence type="ECO:0000313" key="3">
    <source>
        <dbReference type="RefSeq" id="XP_027338860.1"/>
    </source>
</evidence>
<dbReference type="OrthoDB" id="552995at2759"/>
<reference evidence="2" key="1">
    <citation type="journal article" date="2019" name="Toxins">
        <title>Detection of Abrin-Like and Prepropulchellin-Like Toxin Genes and Transcripts Using Whole Genome Sequencing and Full-Length Transcript Sequencing of Abrus precatorius.</title>
        <authorList>
            <person name="Hovde B.T."/>
            <person name="Daligault H.E."/>
            <person name="Hanschen E.R."/>
            <person name="Kunde Y.A."/>
            <person name="Johnson M.B."/>
            <person name="Starkenburg S.R."/>
            <person name="Johnson S.L."/>
        </authorList>
    </citation>
    <scope>NUCLEOTIDE SEQUENCE [LARGE SCALE GENOMIC DNA]</scope>
</reference>
<organism evidence="2 3">
    <name type="scientific">Abrus precatorius</name>
    <name type="common">Indian licorice</name>
    <name type="synonym">Glycine abrus</name>
    <dbReference type="NCBI Taxonomy" id="3816"/>
    <lineage>
        <taxon>Eukaryota</taxon>
        <taxon>Viridiplantae</taxon>
        <taxon>Streptophyta</taxon>
        <taxon>Embryophyta</taxon>
        <taxon>Tracheophyta</taxon>
        <taxon>Spermatophyta</taxon>
        <taxon>Magnoliopsida</taxon>
        <taxon>eudicotyledons</taxon>
        <taxon>Gunneridae</taxon>
        <taxon>Pentapetalae</taxon>
        <taxon>rosids</taxon>
        <taxon>fabids</taxon>
        <taxon>Fabales</taxon>
        <taxon>Fabaceae</taxon>
        <taxon>Papilionoideae</taxon>
        <taxon>50 kb inversion clade</taxon>
        <taxon>NPAAA clade</taxon>
        <taxon>indigoferoid/millettioid clade</taxon>
        <taxon>Abreae</taxon>
        <taxon>Abrus</taxon>
    </lineage>
</organism>
<dbReference type="PANTHER" id="PTHR34684">
    <property type="entry name" value="OS08G0192200 PROTEIN"/>
    <property type="match status" value="1"/>
</dbReference>